<dbReference type="EMBL" id="CAMGYJ010000002">
    <property type="protein sequence ID" value="CAI0383558.1"/>
    <property type="molecule type" value="Genomic_DNA"/>
</dbReference>
<dbReference type="Proteomes" id="UP001154282">
    <property type="component" value="Unassembled WGS sequence"/>
</dbReference>
<dbReference type="AlphaFoldDB" id="A0AAV0HGD9"/>
<organism evidence="1 3">
    <name type="scientific">Linum tenue</name>
    <dbReference type="NCBI Taxonomy" id="586396"/>
    <lineage>
        <taxon>Eukaryota</taxon>
        <taxon>Viridiplantae</taxon>
        <taxon>Streptophyta</taxon>
        <taxon>Embryophyta</taxon>
        <taxon>Tracheophyta</taxon>
        <taxon>Spermatophyta</taxon>
        <taxon>Magnoliopsida</taxon>
        <taxon>eudicotyledons</taxon>
        <taxon>Gunneridae</taxon>
        <taxon>Pentapetalae</taxon>
        <taxon>rosids</taxon>
        <taxon>fabids</taxon>
        <taxon>Malpighiales</taxon>
        <taxon>Linaceae</taxon>
        <taxon>Linum</taxon>
    </lineage>
</organism>
<protein>
    <submittedName>
        <fullName evidence="1">Uncharacterized protein</fullName>
    </submittedName>
</protein>
<proteinExistence type="predicted"/>
<name>A0AAV0HGD9_9ROSI</name>
<keyword evidence="3" id="KW-1185">Reference proteome</keyword>
<evidence type="ECO:0000313" key="3">
    <source>
        <dbReference type="Proteomes" id="UP001154282"/>
    </source>
</evidence>
<comment type="caution">
    <text evidence="1">The sequence shown here is derived from an EMBL/GenBank/DDBJ whole genome shotgun (WGS) entry which is preliminary data.</text>
</comment>
<dbReference type="EMBL" id="CAMGYJ010000002">
    <property type="protein sequence ID" value="CAI0383848.1"/>
    <property type="molecule type" value="Genomic_DNA"/>
</dbReference>
<evidence type="ECO:0000313" key="1">
    <source>
        <dbReference type="EMBL" id="CAI0383558.1"/>
    </source>
</evidence>
<sequence>MDTTGESTGRNLLKEMNSFEATTNVLIPAVK</sequence>
<gene>
    <name evidence="1" type="ORF">LITE_LOCUS4048</name>
    <name evidence="2" type="ORF">LITE_LOCUS4169</name>
</gene>
<reference evidence="1" key="1">
    <citation type="submission" date="2022-08" db="EMBL/GenBank/DDBJ databases">
        <authorList>
            <person name="Gutierrez-Valencia J."/>
        </authorList>
    </citation>
    <scope>NUCLEOTIDE SEQUENCE</scope>
</reference>
<evidence type="ECO:0000313" key="2">
    <source>
        <dbReference type="EMBL" id="CAI0383848.1"/>
    </source>
</evidence>
<accession>A0AAV0HGD9</accession>